<reference evidence="7 10" key="1">
    <citation type="submission" date="2021-01" db="EMBL/GenBank/DDBJ databases">
        <title>Diatom-associated Roseobacters Show Island Model of Population Structure.</title>
        <authorList>
            <person name="Qu L."/>
            <person name="Feng X."/>
            <person name="Chen Y."/>
            <person name="Li L."/>
            <person name="Wang X."/>
            <person name="Hu Z."/>
            <person name="Wang H."/>
            <person name="Luo H."/>
        </authorList>
    </citation>
    <scope>NUCLEOTIDE SEQUENCE</scope>
    <source>
        <strain evidence="8 10">CC28-63</strain>
        <strain evidence="7">CC28-69</strain>
    </source>
</reference>
<proteinExistence type="predicted"/>
<dbReference type="Proteomes" id="UP000755667">
    <property type="component" value="Unassembled WGS sequence"/>
</dbReference>
<name>A0A9Q2PCP7_9RHOB</name>
<dbReference type="Pfam" id="PF13675">
    <property type="entry name" value="PilJ"/>
    <property type="match status" value="1"/>
</dbReference>
<dbReference type="SUPFAM" id="SSF58104">
    <property type="entry name" value="Methyl-accepting chemotaxis protein (MCP) signaling domain"/>
    <property type="match status" value="1"/>
</dbReference>
<feature type="domain" description="Methyl-accepting transducer" evidence="6">
    <location>
        <begin position="161"/>
        <end position="226"/>
    </location>
</feature>
<dbReference type="RefSeq" id="WP_176234502.1">
    <property type="nucleotide sequence ID" value="NZ_JAFBWV010000008.1"/>
</dbReference>
<gene>
    <name evidence="7" type="ORF">JQX41_13910</name>
    <name evidence="8" type="ORF">JQX48_13920</name>
</gene>
<evidence type="ECO:0000313" key="8">
    <source>
        <dbReference type="EMBL" id="MBM2418076.1"/>
    </source>
</evidence>
<dbReference type="InterPro" id="IPR029095">
    <property type="entry name" value="NarX-like_N"/>
</dbReference>
<keyword evidence="10" id="KW-1185">Reference proteome</keyword>
<dbReference type="AlphaFoldDB" id="A0A9Q2PCP7"/>
<evidence type="ECO:0000313" key="10">
    <source>
        <dbReference type="Proteomes" id="UP000809440"/>
    </source>
</evidence>
<dbReference type="EMBL" id="JAFBXF010000008">
    <property type="protein sequence ID" value="MBM2418076.1"/>
    <property type="molecule type" value="Genomic_DNA"/>
</dbReference>
<keyword evidence="5" id="KW-0807">Transducer</keyword>
<dbReference type="GO" id="GO:0007165">
    <property type="term" value="P:signal transduction"/>
    <property type="evidence" value="ECO:0007669"/>
    <property type="project" value="UniProtKB-KW"/>
</dbReference>
<evidence type="ECO:0000313" key="9">
    <source>
        <dbReference type="Proteomes" id="UP000755667"/>
    </source>
</evidence>
<evidence type="ECO:0000256" key="2">
    <source>
        <dbReference type="ARBA" id="ARBA00022692"/>
    </source>
</evidence>
<sequence>MADITDDDSRTEAVLATLINKCGKMRMLSHRVVLTLLLENAKADKCRDALADLEKNITEFAQIAGDITPGSGKSKLPAALKRILVKVEAVSQSQSEELARFVSIARSIQARLAEPVSARRTAAIEELADFVKTTLLDTLNAIVEGISRALDHVVSQRQSHVGQQNRTIRSSISELEKISRMIMIISVNASIEASRVGAAGRGFSAVASEIRTLSQSANKVISSLRSQYDREDTV</sequence>
<evidence type="ECO:0000256" key="5">
    <source>
        <dbReference type="PROSITE-ProRule" id="PRU00284"/>
    </source>
</evidence>
<keyword evidence="4" id="KW-0472">Membrane</keyword>
<keyword evidence="2" id="KW-0812">Transmembrane</keyword>
<dbReference type="Pfam" id="PF00015">
    <property type="entry name" value="MCPsignal"/>
    <property type="match status" value="1"/>
</dbReference>
<comment type="subcellular location">
    <subcellularLocation>
        <location evidence="1">Membrane</location>
        <topology evidence="1">Multi-pass membrane protein</topology>
    </subcellularLocation>
</comment>
<accession>A0A9Q2PCP7</accession>
<comment type="caution">
    <text evidence="7">The sequence shown here is derived from an EMBL/GenBank/DDBJ whole genome shotgun (WGS) entry which is preliminary data.</text>
</comment>
<evidence type="ECO:0000256" key="4">
    <source>
        <dbReference type="ARBA" id="ARBA00023136"/>
    </source>
</evidence>
<dbReference type="GO" id="GO:0016020">
    <property type="term" value="C:membrane"/>
    <property type="evidence" value="ECO:0007669"/>
    <property type="project" value="UniProtKB-SubCell"/>
</dbReference>
<dbReference type="PROSITE" id="PS50111">
    <property type="entry name" value="CHEMOTAXIS_TRANSDUC_2"/>
    <property type="match status" value="1"/>
</dbReference>
<evidence type="ECO:0000256" key="1">
    <source>
        <dbReference type="ARBA" id="ARBA00004141"/>
    </source>
</evidence>
<dbReference type="InterPro" id="IPR004089">
    <property type="entry name" value="MCPsignal_dom"/>
</dbReference>
<evidence type="ECO:0000256" key="3">
    <source>
        <dbReference type="ARBA" id="ARBA00022989"/>
    </source>
</evidence>
<dbReference type="Proteomes" id="UP000809440">
    <property type="component" value="Unassembled WGS sequence"/>
</dbReference>
<protein>
    <submittedName>
        <fullName evidence="7">Type IV pili methyl-accepting chemotaxis transducer N-terminal domain-containing protein</fullName>
    </submittedName>
</protein>
<dbReference type="Gene3D" id="1.10.287.950">
    <property type="entry name" value="Methyl-accepting chemotaxis protein"/>
    <property type="match status" value="1"/>
</dbReference>
<evidence type="ECO:0000313" key="7">
    <source>
        <dbReference type="EMBL" id="MBM2413407.1"/>
    </source>
</evidence>
<organism evidence="7 9">
    <name type="scientific">Marivita cryptomonadis</name>
    <dbReference type="NCBI Taxonomy" id="505252"/>
    <lineage>
        <taxon>Bacteria</taxon>
        <taxon>Pseudomonadati</taxon>
        <taxon>Pseudomonadota</taxon>
        <taxon>Alphaproteobacteria</taxon>
        <taxon>Rhodobacterales</taxon>
        <taxon>Roseobacteraceae</taxon>
        <taxon>Marivita</taxon>
    </lineage>
</organism>
<evidence type="ECO:0000259" key="6">
    <source>
        <dbReference type="PROSITE" id="PS50111"/>
    </source>
</evidence>
<dbReference type="EMBL" id="JAFBXE010000008">
    <property type="protein sequence ID" value="MBM2413407.1"/>
    <property type="molecule type" value="Genomic_DNA"/>
</dbReference>
<keyword evidence="3" id="KW-1133">Transmembrane helix</keyword>